<accession>A0A8K0VB97</accession>
<dbReference type="Proteomes" id="UP000648908">
    <property type="component" value="Unassembled WGS sequence"/>
</dbReference>
<dbReference type="EMBL" id="JAESVN010000010">
    <property type="protein sequence ID" value="MBL4918907.1"/>
    <property type="molecule type" value="Genomic_DNA"/>
</dbReference>
<feature type="compositionally biased region" description="Basic and acidic residues" evidence="1">
    <location>
        <begin position="40"/>
        <end position="68"/>
    </location>
</feature>
<sequence>MATQNQHNPTRDNQNQKHPKDPATQGGTQQPQKQPGQDQKGQDAQHKQGEQTGRDAKGHTPDNRDQKR</sequence>
<comment type="caution">
    <text evidence="2">The sequence shown here is derived from an EMBL/GenBank/DDBJ whole genome shotgun (WGS) entry which is preliminary data.</text>
</comment>
<dbReference type="RefSeq" id="WP_202689886.1">
    <property type="nucleotide sequence ID" value="NZ_JAESVN010000010.1"/>
</dbReference>
<protein>
    <submittedName>
        <fullName evidence="2">Uncharacterized protein</fullName>
    </submittedName>
</protein>
<evidence type="ECO:0000313" key="2">
    <source>
        <dbReference type="EMBL" id="MBL4918907.1"/>
    </source>
</evidence>
<feature type="compositionally biased region" description="Polar residues" evidence="1">
    <location>
        <begin position="1"/>
        <end position="13"/>
    </location>
</feature>
<feature type="compositionally biased region" description="Low complexity" evidence="1">
    <location>
        <begin position="23"/>
        <end position="39"/>
    </location>
</feature>
<reference evidence="2" key="1">
    <citation type="submission" date="2021-01" db="EMBL/GenBank/DDBJ databases">
        <title>Tabrizicola alba sp. nov. a motile alkaliphilic bacterium isolated from a soda lake.</title>
        <authorList>
            <person name="Szuroczki S."/>
            <person name="Abbaszade G."/>
            <person name="Schumann P."/>
            <person name="Toth E."/>
        </authorList>
    </citation>
    <scope>NUCLEOTIDE SEQUENCE</scope>
    <source>
        <strain evidence="2">DMG-N-6</strain>
    </source>
</reference>
<dbReference type="AlphaFoldDB" id="A0A8K0VB97"/>
<organism evidence="2 3">
    <name type="scientific">Szabonella alba</name>
    <dbReference type="NCBI Taxonomy" id="2804194"/>
    <lineage>
        <taxon>Bacteria</taxon>
        <taxon>Pseudomonadati</taxon>
        <taxon>Pseudomonadota</taxon>
        <taxon>Alphaproteobacteria</taxon>
        <taxon>Rhodobacterales</taxon>
        <taxon>Paracoccaceae</taxon>
        <taxon>Szabonella</taxon>
    </lineage>
</organism>
<evidence type="ECO:0000256" key="1">
    <source>
        <dbReference type="SAM" id="MobiDB-lite"/>
    </source>
</evidence>
<evidence type="ECO:0000313" key="3">
    <source>
        <dbReference type="Proteomes" id="UP000648908"/>
    </source>
</evidence>
<name>A0A8K0VB97_9RHOB</name>
<proteinExistence type="predicted"/>
<keyword evidence="3" id="KW-1185">Reference proteome</keyword>
<feature type="region of interest" description="Disordered" evidence="1">
    <location>
        <begin position="1"/>
        <end position="68"/>
    </location>
</feature>
<gene>
    <name evidence="2" type="ORF">JL811_16910</name>
</gene>